<dbReference type="SUPFAM" id="SSF52058">
    <property type="entry name" value="L domain-like"/>
    <property type="match status" value="1"/>
</dbReference>
<feature type="compositionally biased region" description="Low complexity" evidence="2">
    <location>
        <begin position="1873"/>
        <end position="1885"/>
    </location>
</feature>
<name>A0A6U1MZB5_CAFRO</name>
<feature type="region of interest" description="Disordered" evidence="2">
    <location>
        <begin position="1551"/>
        <end position="1602"/>
    </location>
</feature>
<feature type="compositionally biased region" description="Low complexity" evidence="2">
    <location>
        <begin position="1585"/>
        <end position="1600"/>
    </location>
</feature>
<proteinExistence type="predicted"/>
<dbReference type="Gene3D" id="2.130.10.30">
    <property type="entry name" value="Regulator of chromosome condensation 1/beta-lactamase-inhibitor protein II"/>
    <property type="match status" value="1"/>
</dbReference>
<feature type="compositionally biased region" description="Low complexity" evidence="2">
    <location>
        <begin position="1554"/>
        <end position="1571"/>
    </location>
</feature>
<dbReference type="PANTHER" id="PTHR24373">
    <property type="entry name" value="SLIT RELATED LEUCINE-RICH REPEAT NEURONAL PROTEIN"/>
    <property type="match status" value="1"/>
</dbReference>
<evidence type="ECO:0000256" key="2">
    <source>
        <dbReference type="SAM" id="MobiDB-lite"/>
    </source>
</evidence>
<protein>
    <recommendedName>
        <fullName evidence="6">Tyrosine-protein kinase ephrin type A/B receptor-like domain-containing protein</fullName>
    </recommendedName>
</protein>
<feature type="transmembrane region" description="Helical" evidence="3">
    <location>
        <begin position="1676"/>
        <end position="1699"/>
    </location>
</feature>
<sequence length="2054" mass="210097">MARLVVLGLGAIVLLATLGGASIGGLLQHVNLTVSSLDAQPVRAALGELANHAKELRSQLASAELLSCELLWGGALRCWTAVGNNIEVFLAPPGQPVWGWRSISADFRSVVGVRESGAPFLWGPSNSEHAEISEMADFQQARLSQATIEHNLVCGIEQAGRALRCWGQKPPWGTDPSPGELELEWLDSCVGQGSGDGNNFLCGIEARSGDIRCFWSETDVPVGTFSSPPLGQGPWAELQCGRQLLCARRVNGSMACWRENLSPMTVDQGAPSPLAFYDDFCSTGSSVCMVWHSQLLCGAKHAGDVRPSDQSGTLGWERVVCGRDHICASQEWAGWTCWAAPIASLPFMHDVVQGWASVESFGTTRRGAIDQNGNLWTWDSSAATTQRSKYSFVSQVARVWGYASGVEMILLQDGTLKVSDEVPTKLIGQVVIDAAMVSGLWVALKADRLFEVAEEAVGLGARIRSVSLAVHAHGNHLCSIAAADRSLNCIFSDASGYGTNSASMPSPNTGWAHVRVRGSGKCAIRETGPISCVGMSASVQAAVPTTGSFSALALVDDAACAIANDTSLVCWGDGPAATLPPELANRTGWTDIAAQADEICGIRQGRLACWGSATSADGLAALPVANGWSDVVLVDPSEATWPSDPVGCAGRGRCRNLTAALSSGAGELAVVLAGGSEHLLERMECQAGWLGSGAVHRAVVAVAGGAPAVVRVGEGASLAACPPKQAGKPTVMAVQLVTSGPVSFERADSPGAPATLPLWPEGSEAGWQATSSLHLDHAGIGSVALGTAHVEELVIRADAGPASTAPLRSSLAGVRATKVRVSLGNGSAPGVLTAIADQVAGLQELTLHDCPSAPSVDAGAVGGSSTLRVVDLWRCRVERLRPELLSGARSLQAVALPAELTSVAPGSFNGSSLKTIDLRASAGLVELGTGAIAGAANLSSLLLPSGLRRINASALSGALSLTELDLRDTQVARLQNRSLDGTPALSSLKLGSNVEAIDPGALAGTEALAVLDLSATSVTELPPALCLGASGLISLVLPARLDVVHEGALAQCRRVNSLDLSGTLVQELPASMLEGMANLSRLVVPVGLREVGPRALSGAPRLESIDLSRTAVTSLQPLAISELPLLDSLQLPFGITALPAGSFLNLPRLSHLDLAVTKLEVLEAGALAELGGMLHLRLGSPWLRSVGEGCHAFEGLVRLRSLTVEPSPQLAGLGAPRSLPPGGIASCSFAGSLQSLSISGVNLSSLVLERDTLGAAGGTLKAVSIRGSGLWDVRTGALTSMRLLQSLDLSMNRIVVLPRLSRAVLEAIGSINATGNALDEVAADVFAGLLNLRTVEAEVGKECNPGTVRQAVQLKGDAVAMCVKCVPGKYCPDGATAEPCPIGTYGTEAGLASSEGCTTCPAGSTTLAVGESAAEACVPVVANCAAGTGGSLCRPCSAGTASAGGREAECELCSPGFVSASVLGSIDCEPCPAGTFQPASGAATEASCLPCGLGLVSAEGSRTCRACPAGTELQGTACVACSGPDALLRCPAGAAQAVELPQTLEQLLGKLPTGDTPAVPAADPGAALDAGSSQEDASARRARAAGRSLQSGDAPAGAPAPDDEQLSNVELLAWTLQVSLGISAGAVLVVLGLMLVFPCARTFMWPVLAAVDGFRVAHAQPRFAAVRVVPTVTGGVFTLAAAVAALALASALVVGYFGANTLRSSSLKVEATGVENAHLAASATGDILFDAVFQPMRSVACASAAELVVDSPSGDVSQLAATASTSVLQQSGTGPVCWTRGKCTGCQFRSAAEVALRTHWSVQSVAWRLASTDAEGMWVSVNGLVSPATASGASVLGNVSRMLERHSETLALVPHVAIDDTPTGGMLGGKAGSSGSVDASGSSKGRVSTGLIPQDLSREATSRTNEADVNPALARAELRLVVERSAVFSDLRISQISSETQLISAIAGIVVGVLGAFASGFRTFEAHCGERLVWMCGPTGRIATEADALGRARGKPLEPLMETGKPSIPKAAASASRLHLLRVSSPNPLVSRTAAGAHPERAQPQSQAGGKPTS</sequence>
<dbReference type="InterPro" id="IPR026906">
    <property type="entry name" value="LRR_5"/>
</dbReference>
<keyword evidence="3" id="KW-0812">Transmembrane</keyword>
<dbReference type="Pfam" id="PF13306">
    <property type="entry name" value="LRR_5"/>
    <property type="match status" value="2"/>
</dbReference>
<dbReference type="InterPro" id="IPR032675">
    <property type="entry name" value="LRR_dom_sf"/>
</dbReference>
<dbReference type="PANTHER" id="PTHR24373:SF275">
    <property type="entry name" value="TIR DOMAIN-CONTAINING PROTEIN"/>
    <property type="match status" value="1"/>
</dbReference>
<dbReference type="SUPFAM" id="SSF57184">
    <property type="entry name" value="Growth factor receptor domain"/>
    <property type="match status" value="1"/>
</dbReference>
<keyword evidence="1" id="KW-0732">Signal</keyword>
<dbReference type="EMBL" id="HBET01014070">
    <property type="protein sequence ID" value="CAD8565143.1"/>
    <property type="molecule type" value="Transcribed_RNA"/>
</dbReference>
<keyword evidence="3" id="KW-1133">Transmembrane helix</keyword>
<dbReference type="CDD" id="cd00185">
    <property type="entry name" value="TNFRSF"/>
    <property type="match status" value="1"/>
</dbReference>
<feature type="transmembrane region" description="Helical" evidence="3">
    <location>
        <begin position="1611"/>
        <end position="1637"/>
    </location>
</feature>
<accession>A0A6U1MZB5</accession>
<dbReference type="InterPro" id="IPR001611">
    <property type="entry name" value="Leu-rich_rpt"/>
</dbReference>
<evidence type="ECO:0000313" key="4">
    <source>
        <dbReference type="EMBL" id="CAD8565136.1"/>
    </source>
</evidence>
<reference evidence="5" key="1">
    <citation type="submission" date="2021-01" db="EMBL/GenBank/DDBJ databases">
        <authorList>
            <person name="Corre E."/>
            <person name="Pelletier E."/>
            <person name="Niang G."/>
            <person name="Scheremetjew M."/>
            <person name="Finn R."/>
            <person name="Kale V."/>
            <person name="Holt S."/>
            <person name="Cochrane G."/>
            <person name="Meng A."/>
            <person name="Brown T."/>
            <person name="Cohen L."/>
        </authorList>
    </citation>
    <scope>NUCLEOTIDE SEQUENCE</scope>
    <source>
        <strain evidence="5">E4-10</strain>
    </source>
</reference>
<dbReference type="InterPro" id="IPR050328">
    <property type="entry name" value="Dev_Immune_Receptor"/>
</dbReference>
<dbReference type="SMART" id="SM01411">
    <property type="entry name" value="Ephrin_rec_like"/>
    <property type="match status" value="2"/>
</dbReference>
<evidence type="ECO:0000313" key="5">
    <source>
        <dbReference type="EMBL" id="CAD8565143.1"/>
    </source>
</evidence>
<dbReference type="SUPFAM" id="SSF50985">
    <property type="entry name" value="RCC1/BLIP-II"/>
    <property type="match status" value="1"/>
</dbReference>
<keyword evidence="3" id="KW-0472">Membrane</keyword>
<evidence type="ECO:0008006" key="6">
    <source>
        <dbReference type="Google" id="ProtNLM"/>
    </source>
</evidence>
<dbReference type="Gene3D" id="3.80.10.10">
    <property type="entry name" value="Ribonuclease Inhibitor"/>
    <property type="match status" value="2"/>
</dbReference>
<dbReference type="PROSITE" id="PS51450">
    <property type="entry name" value="LRR"/>
    <property type="match status" value="1"/>
</dbReference>
<dbReference type="InterPro" id="IPR009091">
    <property type="entry name" value="RCC1/BLIP-II"/>
</dbReference>
<feature type="compositionally biased region" description="Polar residues" evidence="2">
    <location>
        <begin position="2043"/>
        <end position="2054"/>
    </location>
</feature>
<evidence type="ECO:0000256" key="3">
    <source>
        <dbReference type="SAM" id="Phobius"/>
    </source>
</evidence>
<dbReference type="Gene3D" id="2.10.50.10">
    <property type="entry name" value="Tumor Necrosis Factor Receptor, subunit A, domain 2"/>
    <property type="match status" value="2"/>
</dbReference>
<gene>
    <name evidence="4" type="ORF">CROE0942_LOCUS9514</name>
    <name evidence="5" type="ORF">CROE0942_LOCUS9521</name>
</gene>
<dbReference type="EMBL" id="HBET01014059">
    <property type="protein sequence ID" value="CAD8565136.1"/>
    <property type="molecule type" value="Transcribed_RNA"/>
</dbReference>
<feature type="region of interest" description="Disordered" evidence="2">
    <location>
        <begin position="1865"/>
        <end position="1889"/>
    </location>
</feature>
<organism evidence="5">
    <name type="scientific">Cafeteria roenbergensis</name>
    <name type="common">Marine flagellate</name>
    <dbReference type="NCBI Taxonomy" id="33653"/>
    <lineage>
        <taxon>Eukaryota</taxon>
        <taxon>Sar</taxon>
        <taxon>Stramenopiles</taxon>
        <taxon>Bigyra</taxon>
        <taxon>Opalozoa</taxon>
        <taxon>Bicosoecida</taxon>
        <taxon>Cafeteriaceae</taxon>
        <taxon>Cafeteria</taxon>
    </lineage>
</organism>
<feature type="region of interest" description="Disordered" evidence="2">
    <location>
        <begin position="2029"/>
        <end position="2054"/>
    </location>
</feature>
<evidence type="ECO:0000256" key="1">
    <source>
        <dbReference type="ARBA" id="ARBA00022729"/>
    </source>
</evidence>
<dbReference type="InterPro" id="IPR009030">
    <property type="entry name" value="Growth_fac_rcpt_cys_sf"/>
</dbReference>
<dbReference type="SUPFAM" id="SSF52047">
    <property type="entry name" value="RNI-like"/>
    <property type="match status" value="1"/>
</dbReference>